<evidence type="ECO:0000313" key="1">
    <source>
        <dbReference type="EMBL" id="SET78624.1"/>
    </source>
</evidence>
<accession>A0A1I0H4X1</accession>
<reference evidence="1 2" key="1">
    <citation type="submission" date="2016-10" db="EMBL/GenBank/DDBJ databases">
        <authorList>
            <person name="de Groot N.N."/>
        </authorList>
    </citation>
    <scope>NUCLEOTIDE SEQUENCE [LARGE SCALE GENOMIC DNA]</scope>
    <source>
        <strain evidence="1 2">DSM 17862</strain>
    </source>
</reference>
<dbReference type="STRING" id="364199.SAMN04489858_11012"/>
<proteinExistence type="predicted"/>
<protein>
    <submittedName>
        <fullName evidence="1">Uncharacterized protein</fullName>
    </submittedName>
</protein>
<evidence type="ECO:0000313" key="2">
    <source>
        <dbReference type="Proteomes" id="UP000199180"/>
    </source>
</evidence>
<dbReference type="AlphaFoldDB" id="A0A1I0H4X1"/>
<dbReference type="Proteomes" id="UP000199180">
    <property type="component" value="Unassembled WGS sequence"/>
</dbReference>
<keyword evidence="2" id="KW-1185">Reference proteome</keyword>
<organism evidence="1 2">
    <name type="scientific">Paracoccus homiensis</name>
    <dbReference type="NCBI Taxonomy" id="364199"/>
    <lineage>
        <taxon>Bacteria</taxon>
        <taxon>Pseudomonadati</taxon>
        <taxon>Pseudomonadota</taxon>
        <taxon>Alphaproteobacteria</taxon>
        <taxon>Rhodobacterales</taxon>
        <taxon>Paracoccaceae</taxon>
        <taxon>Paracoccus</taxon>
    </lineage>
</organism>
<dbReference type="EMBL" id="FOHO01000010">
    <property type="protein sequence ID" value="SET78624.1"/>
    <property type="molecule type" value="Genomic_DNA"/>
</dbReference>
<sequence length="50" mass="5436">MQAFCIPDRDVRRVIRADAADGILLRHFSGRLCLIAGGPCPFTHSPTGRA</sequence>
<name>A0A1I0H4X1_9RHOB</name>
<gene>
    <name evidence="1" type="ORF">SAMN04489858_11012</name>
</gene>